<feature type="chain" id="PRO_5031170405" description="DUF4382 domain-containing protein" evidence="1">
    <location>
        <begin position="24"/>
        <end position="687"/>
    </location>
</feature>
<organism evidence="2">
    <name type="scientific">Caldithrix abyssi</name>
    <dbReference type="NCBI Taxonomy" id="187145"/>
    <lineage>
        <taxon>Bacteria</taxon>
        <taxon>Pseudomonadati</taxon>
        <taxon>Calditrichota</taxon>
        <taxon>Calditrichia</taxon>
        <taxon>Calditrichales</taxon>
        <taxon>Calditrichaceae</taxon>
        <taxon>Caldithrix</taxon>
    </lineage>
</organism>
<dbReference type="Proteomes" id="UP000886111">
    <property type="component" value="Unassembled WGS sequence"/>
</dbReference>
<feature type="signal peptide" evidence="1">
    <location>
        <begin position="1"/>
        <end position="23"/>
    </location>
</feature>
<dbReference type="PROSITE" id="PS51257">
    <property type="entry name" value="PROKAR_LIPOPROTEIN"/>
    <property type="match status" value="1"/>
</dbReference>
<accession>A0A7V5LJ85</accession>
<reference evidence="2" key="1">
    <citation type="journal article" date="2020" name="mSystems">
        <title>Genome- and Community-Level Interaction Insights into Carbon Utilization and Element Cycling Functions of Hydrothermarchaeota in Hydrothermal Sediment.</title>
        <authorList>
            <person name="Zhou Z."/>
            <person name="Liu Y."/>
            <person name="Xu W."/>
            <person name="Pan J."/>
            <person name="Luo Z.H."/>
            <person name="Li M."/>
        </authorList>
    </citation>
    <scope>NUCLEOTIDE SEQUENCE [LARGE SCALE GENOMIC DNA]</scope>
    <source>
        <strain evidence="2">HyVt-76</strain>
    </source>
</reference>
<proteinExistence type="predicted"/>
<protein>
    <recommendedName>
        <fullName evidence="3">DUF4382 domain-containing protein</fullName>
    </recommendedName>
</protein>
<dbReference type="AlphaFoldDB" id="A0A7V5LJ85"/>
<dbReference type="EMBL" id="DRTD01000512">
    <property type="protein sequence ID" value="HHE55497.1"/>
    <property type="molecule type" value="Genomic_DNA"/>
</dbReference>
<keyword evidence="1" id="KW-0732">Signal</keyword>
<evidence type="ECO:0000313" key="2">
    <source>
        <dbReference type="EMBL" id="HHE55497.1"/>
    </source>
</evidence>
<evidence type="ECO:0008006" key="3">
    <source>
        <dbReference type="Google" id="ProtNLM"/>
    </source>
</evidence>
<sequence>MLKRMFGVMSVALFLIASCTINEPDPPVWDTTWKFDLPVKNVTLKEIVNDSTLIADTTNGQPIVRFNIEDSTDWEYVKESDLTVTPENTSFEARIGTIKLQQKSEVKSTEISLSELLPPELLTRDTIPRYPGRTVTPDPKEVTYDFFERAVIKNGKIYLTFHNDLFLKVDSGMTIDVFNNDSPNPTLITSIVFSDPIEPYAVTQSEVVDLSGLEISNHFLLKYTIPIAGSDTMQVVTDEQKNGTIYSILTIEDIEVSEADAKIPEQTFNRNQSIAMPKSEHKVIEAAIKSGHLTLNLQNQLPLYAQTKITLPEILENGNAKQIVLDMQPNENKLKEIDLSGLQIKNSSQPGQPIDSIHIQVEATVHSNDQIVTISETDQIAVDVIFTDIIFQKITGILQPVSVDIEPNEVDNSDLFEKIQGNGLVLDDLQLKFKIENQIDIPLHLILNLKAQNGSQQKSMVVDEWIKASSEAPFTEIILDRNYKTPNSIIDLFSILPEKIAISGQATIEGQGTVELGQGVRALYSVDSPLFFKLENPIEYESETDSIKKDDIDQDVRDRLADDWHQGEFHLILRNGTPFATDFFFILADDSTQVNSTTITDSTKKIVINANIERGQIGADGYVESPTENEVVIKLGEQQMQLFQKSPIYFKQKATILPTGDTKVKVRTSDMIEVDGYIQTNFTVRFE</sequence>
<comment type="caution">
    <text evidence="2">The sequence shown here is derived from an EMBL/GenBank/DDBJ whole genome shotgun (WGS) entry which is preliminary data.</text>
</comment>
<evidence type="ECO:0000256" key="1">
    <source>
        <dbReference type="SAM" id="SignalP"/>
    </source>
</evidence>
<gene>
    <name evidence="2" type="ORF">ENL21_06920</name>
</gene>
<name>A0A7V5LJ85_CALAY</name>